<feature type="non-terminal residue" evidence="2">
    <location>
        <position position="1"/>
    </location>
</feature>
<evidence type="ECO:0000256" key="1">
    <source>
        <dbReference type="SAM" id="MobiDB-lite"/>
    </source>
</evidence>
<gene>
    <name evidence="2" type="ORF">SCF082_LOCUS45303</name>
</gene>
<dbReference type="EMBL" id="CAXAMM010040970">
    <property type="protein sequence ID" value="CAK9096511.1"/>
    <property type="molecule type" value="Genomic_DNA"/>
</dbReference>
<reference evidence="2 3" key="1">
    <citation type="submission" date="2024-02" db="EMBL/GenBank/DDBJ databases">
        <authorList>
            <person name="Chen Y."/>
            <person name="Shah S."/>
            <person name="Dougan E. K."/>
            <person name="Thang M."/>
            <person name="Chan C."/>
        </authorList>
    </citation>
    <scope>NUCLEOTIDE SEQUENCE [LARGE SCALE GENOMIC DNA]</scope>
</reference>
<dbReference type="Proteomes" id="UP001642464">
    <property type="component" value="Unassembled WGS sequence"/>
</dbReference>
<comment type="caution">
    <text evidence="2">The sequence shown here is derived from an EMBL/GenBank/DDBJ whole genome shotgun (WGS) entry which is preliminary data.</text>
</comment>
<protein>
    <submittedName>
        <fullName evidence="2">Uncharacterized protein</fullName>
    </submittedName>
</protein>
<sequence length="55" mass="5937">MVPTSPPVRREPMPAMSPVSPEVTTLRQLLGSQDLETGEELAARLQAAAPDSYED</sequence>
<accession>A0ABP0R7E5</accession>
<organism evidence="2 3">
    <name type="scientific">Durusdinium trenchii</name>
    <dbReference type="NCBI Taxonomy" id="1381693"/>
    <lineage>
        <taxon>Eukaryota</taxon>
        <taxon>Sar</taxon>
        <taxon>Alveolata</taxon>
        <taxon>Dinophyceae</taxon>
        <taxon>Suessiales</taxon>
        <taxon>Symbiodiniaceae</taxon>
        <taxon>Durusdinium</taxon>
    </lineage>
</organism>
<evidence type="ECO:0000313" key="2">
    <source>
        <dbReference type="EMBL" id="CAK9096511.1"/>
    </source>
</evidence>
<name>A0ABP0R7E5_9DINO</name>
<evidence type="ECO:0000313" key="3">
    <source>
        <dbReference type="Proteomes" id="UP001642464"/>
    </source>
</evidence>
<proteinExistence type="predicted"/>
<feature type="region of interest" description="Disordered" evidence="1">
    <location>
        <begin position="1"/>
        <end position="24"/>
    </location>
</feature>
<keyword evidence="3" id="KW-1185">Reference proteome</keyword>